<evidence type="ECO:0000256" key="4">
    <source>
        <dbReference type="ARBA" id="ARBA00023203"/>
    </source>
</evidence>
<dbReference type="CDD" id="cd21303">
    <property type="entry name" value="CH_FIMB_rpt4"/>
    <property type="match status" value="1"/>
</dbReference>
<dbReference type="InterPro" id="IPR001715">
    <property type="entry name" value="CH_dom"/>
</dbReference>
<dbReference type="CDD" id="cd21300">
    <property type="entry name" value="CH_FIMB_rpt3"/>
    <property type="match status" value="1"/>
</dbReference>
<dbReference type="FunFam" id="1.10.418.10:FF:000016">
    <property type="entry name" value="Probable fimbrin"/>
    <property type="match status" value="1"/>
</dbReference>
<dbReference type="SUPFAM" id="SSF47473">
    <property type="entry name" value="EF-hand"/>
    <property type="match status" value="1"/>
</dbReference>
<dbReference type="FunFam" id="1.10.418.10:FF:000010">
    <property type="entry name" value="Plastin-3 isoform 1"/>
    <property type="match status" value="1"/>
</dbReference>
<dbReference type="FunFam" id="1.10.418.10:FF:000042">
    <property type="entry name" value="Fimbrin, putative"/>
    <property type="match status" value="1"/>
</dbReference>
<dbReference type="PANTHER" id="PTHR19961">
    <property type="entry name" value="FIMBRIN/PLASTIN"/>
    <property type="match status" value="1"/>
</dbReference>
<keyword evidence="3" id="KW-0106">Calcium</keyword>
<feature type="compositionally biased region" description="Polar residues" evidence="6">
    <location>
        <begin position="84"/>
        <end position="93"/>
    </location>
</feature>
<dbReference type="GO" id="GO:0005884">
    <property type="term" value="C:actin filament"/>
    <property type="evidence" value="ECO:0007669"/>
    <property type="project" value="TreeGrafter"/>
</dbReference>
<dbReference type="Gene3D" id="1.10.418.10">
    <property type="entry name" value="Calponin-like domain"/>
    <property type="match status" value="4"/>
</dbReference>
<feature type="domain" description="Calponin-homology (CH)" evidence="7">
    <location>
        <begin position="548"/>
        <end position="656"/>
    </location>
</feature>
<evidence type="ECO:0000259" key="7">
    <source>
        <dbReference type="PROSITE" id="PS50021"/>
    </source>
</evidence>
<feature type="domain" description="Calponin-homology (CH)" evidence="7">
    <location>
        <begin position="424"/>
        <end position="533"/>
    </location>
</feature>
<dbReference type="GO" id="GO:0051017">
    <property type="term" value="P:actin filament bundle assembly"/>
    <property type="evidence" value="ECO:0007669"/>
    <property type="project" value="InterPro"/>
</dbReference>
<dbReference type="Gene3D" id="1.10.238.10">
    <property type="entry name" value="EF-hand"/>
    <property type="match status" value="1"/>
</dbReference>
<dbReference type="InterPro" id="IPR011992">
    <property type="entry name" value="EF-hand-dom_pair"/>
</dbReference>
<name>A0A6A6RYY1_9PLEO</name>
<proteinExistence type="predicted"/>
<keyword evidence="1" id="KW-0479">Metal-binding</keyword>
<dbReference type="PANTHER" id="PTHR19961:SF18">
    <property type="entry name" value="FI19014P1"/>
    <property type="match status" value="1"/>
</dbReference>
<dbReference type="GO" id="GO:0051015">
    <property type="term" value="F:actin filament binding"/>
    <property type="evidence" value="ECO:0007669"/>
    <property type="project" value="InterPro"/>
</dbReference>
<sequence length="661" mass="73589">MNVIKLQKKYPQFEQGEIFGLQDAFRKLDVDDKGYIDEATVIKATQNSERQPYDVVRQALKEVELDSSRRVELEDYVDLISKLRQSSPAQQRMHTGPSRSRAGTATGSAPPTPGTPATPGKPGHASKLSIGGGGRIHVQGSSANVTHTINEDERTEFTRHINAVLAGDPDIGNRLPFPTDTFEMFDDCKDGLVLCKLINDSVPDTIDERVLNKVGKKIKSLNAFHMSENNNIVIESAKGIGCSVVNIGSRDIIEVREHLILGLIWQIIRRGLLGKIDIKLHPELYRLLEDDETLEQFLRLPPEQILLRWFNYHLKNAKWNRKVTNFSTDVKDGENYTVLLNQLAPELCSRAPLQTGDLLQRAEQVLQNADALECRKFLTPTSLVAGNPKLNLAFVANLFNTHPGLDPITEEEKADIDDFDAEGEREARVFTLWLNSLDVKPVVQSFFEELKDGTVLLQAYDKVIPSSVNWRHVNKPREGTELMRFKALENTNYAVEIGRANQFSLPGIQGADITDGQRTLTLGLVWQLMRKDIVSTLKGLAQRLGKAEISDADMIRWANDMAKKGGKGTQIRSFKDSGLTNAVFLLDVLAGMKSSYVDYDIVAPGNNEDECYQNAKLAISIARKMGATIWVVPEDIVAVQSRLITTFIGSLMATNEKLGGN</sequence>
<dbReference type="Pfam" id="PF00307">
    <property type="entry name" value="CH"/>
    <property type="match status" value="4"/>
</dbReference>
<dbReference type="GO" id="GO:0005509">
    <property type="term" value="F:calcium ion binding"/>
    <property type="evidence" value="ECO:0007669"/>
    <property type="project" value="InterPro"/>
</dbReference>
<dbReference type="InterPro" id="IPR039959">
    <property type="entry name" value="Fimbrin/Plastin"/>
</dbReference>
<protein>
    <recommendedName>
        <fullName evidence="5">Fimbrin</fullName>
    </recommendedName>
</protein>
<dbReference type="CDD" id="cd21294">
    <property type="entry name" value="CH_FIMB_rpt1"/>
    <property type="match status" value="1"/>
</dbReference>
<evidence type="ECO:0000256" key="3">
    <source>
        <dbReference type="ARBA" id="ARBA00022837"/>
    </source>
</evidence>
<dbReference type="OrthoDB" id="431378at2759"/>
<gene>
    <name evidence="9" type="ORF">P280DRAFT_29138</name>
</gene>
<keyword evidence="4" id="KW-0009">Actin-binding</keyword>
<reference evidence="9" key="1">
    <citation type="journal article" date="2020" name="Stud. Mycol.">
        <title>101 Dothideomycetes genomes: a test case for predicting lifestyles and emergence of pathogens.</title>
        <authorList>
            <person name="Haridas S."/>
            <person name="Albert R."/>
            <person name="Binder M."/>
            <person name="Bloem J."/>
            <person name="Labutti K."/>
            <person name="Salamov A."/>
            <person name="Andreopoulos B."/>
            <person name="Baker S."/>
            <person name="Barry K."/>
            <person name="Bills G."/>
            <person name="Bluhm B."/>
            <person name="Cannon C."/>
            <person name="Castanera R."/>
            <person name="Culley D."/>
            <person name="Daum C."/>
            <person name="Ezra D."/>
            <person name="Gonzalez J."/>
            <person name="Henrissat B."/>
            <person name="Kuo A."/>
            <person name="Liang C."/>
            <person name="Lipzen A."/>
            <person name="Lutzoni F."/>
            <person name="Magnuson J."/>
            <person name="Mondo S."/>
            <person name="Nolan M."/>
            <person name="Ohm R."/>
            <person name="Pangilinan J."/>
            <person name="Park H.-J."/>
            <person name="Ramirez L."/>
            <person name="Alfaro M."/>
            <person name="Sun H."/>
            <person name="Tritt A."/>
            <person name="Yoshinaga Y."/>
            <person name="Zwiers L.-H."/>
            <person name="Turgeon B."/>
            <person name="Goodwin S."/>
            <person name="Spatafora J."/>
            <person name="Crous P."/>
            <person name="Grigoriev I."/>
        </authorList>
    </citation>
    <scope>NUCLEOTIDE SEQUENCE</scope>
    <source>
        <strain evidence="9">CBS 473.64</strain>
    </source>
</reference>
<feature type="region of interest" description="Disordered" evidence="6">
    <location>
        <begin position="84"/>
        <end position="147"/>
    </location>
</feature>
<dbReference type="EMBL" id="MU006785">
    <property type="protein sequence ID" value="KAF2640192.1"/>
    <property type="molecule type" value="Genomic_DNA"/>
</dbReference>
<dbReference type="InterPro" id="IPR001589">
    <property type="entry name" value="Actinin_actin-bd_CS"/>
</dbReference>
<dbReference type="PROSITE" id="PS00020">
    <property type="entry name" value="ACTININ_2"/>
    <property type="match status" value="1"/>
</dbReference>
<accession>A0A6A6RYY1</accession>
<keyword evidence="2" id="KW-0677">Repeat</keyword>
<dbReference type="SUPFAM" id="SSF47576">
    <property type="entry name" value="Calponin-homology domain, CH-domain"/>
    <property type="match status" value="1"/>
</dbReference>
<dbReference type="GO" id="GO:0032432">
    <property type="term" value="C:actin filament bundle"/>
    <property type="evidence" value="ECO:0007669"/>
    <property type="project" value="TreeGrafter"/>
</dbReference>
<dbReference type="CDD" id="cd21297">
    <property type="entry name" value="CH_FIMB_rpt2"/>
    <property type="match status" value="1"/>
</dbReference>
<feature type="domain" description="Calponin-homology (CH)" evidence="7">
    <location>
        <begin position="300"/>
        <end position="403"/>
    </location>
</feature>
<organism evidence="9 10">
    <name type="scientific">Massarina eburnea CBS 473.64</name>
    <dbReference type="NCBI Taxonomy" id="1395130"/>
    <lineage>
        <taxon>Eukaryota</taxon>
        <taxon>Fungi</taxon>
        <taxon>Dikarya</taxon>
        <taxon>Ascomycota</taxon>
        <taxon>Pezizomycotina</taxon>
        <taxon>Dothideomycetes</taxon>
        <taxon>Pleosporomycetidae</taxon>
        <taxon>Pleosporales</taxon>
        <taxon>Massarineae</taxon>
        <taxon>Massarinaceae</taxon>
        <taxon>Massarina</taxon>
    </lineage>
</organism>
<evidence type="ECO:0000256" key="1">
    <source>
        <dbReference type="ARBA" id="ARBA00022723"/>
    </source>
</evidence>
<evidence type="ECO:0000256" key="2">
    <source>
        <dbReference type="ARBA" id="ARBA00022737"/>
    </source>
</evidence>
<dbReference type="InterPro" id="IPR036872">
    <property type="entry name" value="CH_dom_sf"/>
</dbReference>
<dbReference type="Proteomes" id="UP000799753">
    <property type="component" value="Unassembled WGS sequence"/>
</dbReference>
<dbReference type="SMART" id="SM00033">
    <property type="entry name" value="CH"/>
    <property type="match status" value="4"/>
</dbReference>
<dbReference type="FunFam" id="1.10.418.10:FF:000027">
    <property type="entry name" value="Probable fimbrin"/>
    <property type="match status" value="1"/>
</dbReference>
<dbReference type="GO" id="GO:0051639">
    <property type="term" value="P:actin filament network formation"/>
    <property type="evidence" value="ECO:0007669"/>
    <property type="project" value="TreeGrafter"/>
</dbReference>
<keyword evidence="10" id="KW-1185">Reference proteome</keyword>
<dbReference type="GO" id="GO:0110009">
    <property type="term" value="P:formin-nucleated actin cable organization"/>
    <property type="evidence" value="ECO:0007669"/>
    <property type="project" value="UniProtKB-ARBA"/>
</dbReference>
<evidence type="ECO:0000313" key="10">
    <source>
        <dbReference type="Proteomes" id="UP000799753"/>
    </source>
</evidence>
<dbReference type="PROSITE" id="PS50021">
    <property type="entry name" value="CH"/>
    <property type="match status" value="4"/>
</dbReference>
<evidence type="ECO:0000313" key="9">
    <source>
        <dbReference type="EMBL" id="KAF2640192.1"/>
    </source>
</evidence>
<dbReference type="GO" id="GO:0030479">
    <property type="term" value="C:actin cortical patch"/>
    <property type="evidence" value="ECO:0007669"/>
    <property type="project" value="UniProtKB-ARBA"/>
</dbReference>
<evidence type="ECO:0000256" key="6">
    <source>
        <dbReference type="SAM" id="MobiDB-lite"/>
    </source>
</evidence>
<evidence type="ECO:0000259" key="8">
    <source>
        <dbReference type="PROSITE" id="PS50222"/>
    </source>
</evidence>
<dbReference type="AlphaFoldDB" id="A0A6A6RYY1"/>
<feature type="domain" description="EF-hand" evidence="8">
    <location>
        <begin position="16"/>
        <end position="51"/>
    </location>
</feature>
<dbReference type="InterPro" id="IPR002048">
    <property type="entry name" value="EF_hand_dom"/>
</dbReference>
<evidence type="ECO:0000256" key="5">
    <source>
        <dbReference type="ARBA" id="ARBA00073963"/>
    </source>
</evidence>
<feature type="domain" description="Calponin-homology (CH)" evidence="7">
    <location>
        <begin position="151"/>
        <end position="272"/>
    </location>
</feature>
<dbReference type="PROSITE" id="PS50222">
    <property type="entry name" value="EF_HAND_2"/>
    <property type="match status" value="1"/>
</dbReference>
<dbReference type="Pfam" id="PF13499">
    <property type="entry name" value="EF-hand_7"/>
    <property type="match status" value="1"/>
</dbReference>